<gene>
    <name evidence="3" type="ORF">Premu_2259</name>
</gene>
<dbReference type="STRING" id="688246.Premu_2259"/>
<dbReference type="eggNOG" id="ENOG502Z8TX">
    <property type="taxonomic scope" value="Bacteria"/>
</dbReference>
<dbReference type="EMBL" id="GL945017">
    <property type="protein sequence ID" value="EGN57645.1"/>
    <property type="molecule type" value="Genomic_DNA"/>
</dbReference>
<keyword evidence="1" id="KW-0472">Membrane</keyword>
<proteinExistence type="predicted"/>
<reference evidence="4" key="1">
    <citation type="journal article" date="2011" name="Stand. Genomic Sci.">
        <title>Non-contiguous finished genome sequence of the opportunistic oral pathogen Prevotella multisaccharivorax type strain (PPPA20).</title>
        <authorList>
            <person name="Pati A."/>
            <person name="Gronow S."/>
            <person name="Lu M."/>
            <person name="Lapidus A."/>
            <person name="Nolan M."/>
            <person name="Lucas S."/>
            <person name="Hammon N."/>
            <person name="Deshpande S."/>
            <person name="Cheng J.F."/>
            <person name="Tapia R."/>
            <person name="Han C."/>
            <person name="Goodwin L."/>
            <person name="Pitluck S."/>
            <person name="Liolios K."/>
            <person name="Pagani I."/>
            <person name="Mavromatis K."/>
            <person name="Mikhailova N."/>
            <person name="Huntemann M."/>
            <person name="Chen A."/>
            <person name="Palaniappan K."/>
            <person name="Land M."/>
            <person name="Hauser L."/>
            <person name="Detter J.C."/>
            <person name="Brambilla E.M."/>
            <person name="Rohde M."/>
            <person name="Goker M."/>
            <person name="Woyke T."/>
            <person name="Bristow J."/>
            <person name="Eisen J.A."/>
            <person name="Markowitz V."/>
            <person name="Hugenholtz P."/>
            <person name="Kyrpides N.C."/>
            <person name="Klenk H.P."/>
            <person name="Ivanova N."/>
        </authorList>
    </citation>
    <scope>NUCLEOTIDE SEQUENCE [LARGE SCALE GENOMIC DNA]</scope>
    <source>
        <strain evidence="4">DSM 17128</strain>
    </source>
</reference>
<keyword evidence="1" id="KW-0812">Transmembrane</keyword>
<feature type="transmembrane region" description="Helical" evidence="1">
    <location>
        <begin position="286"/>
        <end position="303"/>
    </location>
</feature>
<evidence type="ECO:0000313" key="3">
    <source>
        <dbReference type="EMBL" id="EGN57645.1"/>
    </source>
</evidence>
<dbReference type="AlphaFoldDB" id="F8N8Q0"/>
<protein>
    <recommendedName>
        <fullName evidence="2">DUF4350 domain-containing protein</fullName>
    </recommendedName>
</protein>
<dbReference type="HOGENOM" id="CLU_036786_0_0_10"/>
<dbReference type="Proteomes" id="UP000002772">
    <property type="component" value="Unassembled WGS sequence"/>
</dbReference>
<dbReference type="OrthoDB" id="1111222at2"/>
<accession>F8N8Q0</accession>
<name>F8N8Q0_9BACT</name>
<organism evidence="3 4">
    <name type="scientific">Hallella multisaccharivorax DSM 17128</name>
    <dbReference type="NCBI Taxonomy" id="688246"/>
    <lineage>
        <taxon>Bacteria</taxon>
        <taxon>Pseudomonadati</taxon>
        <taxon>Bacteroidota</taxon>
        <taxon>Bacteroidia</taxon>
        <taxon>Bacteroidales</taxon>
        <taxon>Prevotellaceae</taxon>
        <taxon>Hallella</taxon>
    </lineage>
</organism>
<evidence type="ECO:0000256" key="1">
    <source>
        <dbReference type="SAM" id="Phobius"/>
    </source>
</evidence>
<sequence length="420" mass="47406">MMVNRKFIIGIVTVTLLVFALQLQMPRKFEWGVTFSPVDRNPFGCWVMDSVMRQALPKGYEARRTTLTQMALSKDSTCNILRLTNTYPPLDSLDIDAIKRLTARGQHVMLVANSLDASGADTAAVAKAFGATMRGYDSFSLQDAQRYLSTGASIQEIATWHKGANGYPAHRYRVLYAMTGSQVSIVDSVRWEVLAGHPATNTQKKHTVLAATRRMGRGRLTLVSMPLLFSNYGTVVGDHSALLFRLMSGVAGRKVVRLTQQETTDEKQALSQTPLRVLLQFTPLRWALYLSVAVLLLFFVFTARRRQRVIPVTASPVNHTLEFTQLVGTLFYLRHDRTALVRRKWALFANALRRTAGVDVEALDHDDHLFTVLAERTALSYEDVARRIKHLRYLVANENNLSVDTMRRAISQMDDMLRRM</sequence>
<keyword evidence="1" id="KW-1133">Transmembrane helix</keyword>
<feature type="domain" description="DUF4350" evidence="2">
    <location>
        <begin position="39"/>
        <end position="246"/>
    </location>
</feature>
<dbReference type="InterPro" id="IPR025646">
    <property type="entry name" value="DUF4350"/>
</dbReference>
<dbReference type="Pfam" id="PF14258">
    <property type="entry name" value="DUF4350"/>
    <property type="match status" value="1"/>
</dbReference>
<evidence type="ECO:0000313" key="4">
    <source>
        <dbReference type="Proteomes" id="UP000002772"/>
    </source>
</evidence>
<keyword evidence="4" id="KW-1185">Reference proteome</keyword>
<dbReference type="RefSeq" id="WP_007575350.1">
    <property type="nucleotide sequence ID" value="NZ_BPTS01000002.1"/>
</dbReference>
<evidence type="ECO:0000259" key="2">
    <source>
        <dbReference type="Pfam" id="PF14258"/>
    </source>
</evidence>